<keyword evidence="2" id="KW-1185">Reference proteome</keyword>
<organism evidence="1 2">
    <name type="scientific">Ceraceosorus guamensis</name>
    <dbReference type="NCBI Taxonomy" id="1522189"/>
    <lineage>
        <taxon>Eukaryota</taxon>
        <taxon>Fungi</taxon>
        <taxon>Dikarya</taxon>
        <taxon>Basidiomycota</taxon>
        <taxon>Ustilaginomycotina</taxon>
        <taxon>Exobasidiomycetes</taxon>
        <taxon>Ceraceosorales</taxon>
        <taxon>Ceraceosoraceae</taxon>
        <taxon>Ceraceosorus</taxon>
    </lineage>
</organism>
<reference evidence="1 2" key="1">
    <citation type="journal article" date="2018" name="Mol. Biol. Evol.">
        <title>Broad Genomic Sampling Reveals a Smut Pathogenic Ancestry of the Fungal Clade Ustilaginomycotina.</title>
        <authorList>
            <person name="Kijpornyongpan T."/>
            <person name="Mondo S.J."/>
            <person name="Barry K."/>
            <person name="Sandor L."/>
            <person name="Lee J."/>
            <person name="Lipzen A."/>
            <person name="Pangilinan J."/>
            <person name="LaButti K."/>
            <person name="Hainaut M."/>
            <person name="Henrissat B."/>
            <person name="Grigoriev I.V."/>
            <person name="Spatafora J.W."/>
            <person name="Aime M.C."/>
        </authorList>
    </citation>
    <scope>NUCLEOTIDE SEQUENCE [LARGE SCALE GENOMIC DNA]</scope>
    <source>
        <strain evidence="1 2">MCA 4658</strain>
    </source>
</reference>
<dbReference type="Proteomes" id="UP000245783">
    <property type="component" value="Unassembled WGS sequence"/>
</dbReference>
<name>A0A316W1Q9_9BASI</name>
<dbReference type="AlphaFoldDB" id="A0A316W1Q9"/>
<evidence type="ECO:0000313" key="2">
    <source>
        <dbReference type="Proteomes" id="UP000245783"/>
    </source>
</evidence>
<accession>A0A316W1Q9</accession>
<gene>
    <name evidence="1" type="ORF">IE81DRAFT_60947</name>
</gene>
<evidence type="ECO:0000313" key="1">
    <source>
        <dbReference type="EMBL" id="PWN43827.1"/>
    </source>
</evidence>
<proteinExistence type="predicted"/>
<sequence length="206" mass="22863">MEKRTGASEVENWSSRAKIIPGARNDEERKRAGGRAAAAGDILGVRSMDVRAMIGVRVEMKREMQGEWQGTKVKRSNPETCRDGKGRFLLCSAPPARAFAVRRGPRSSNSTPHSYRNRCIALAVPSTQNTNWGGACLQIHKLRVCFCPPLRPCKRALPHKHKSSDDELANRTLLAEHNTYRSSVSNVLFCASELLDQQRISHSPAT</sequence>
<protein>
    <submittedName>
        <fullName evidence="1">Uncharacterized protein</fullName>
    </submittedName>
</protein>
<dbReference type="InParanoid" id="A0A316W1Q9"/>
<dbReference type="EMBL" id="KZ819366">
    <property type="protein sequence ID" value="PWN43827.1"/>
    <property type="molecule type" value="Genomic_DNA"/>
</dbReference>
<dbReference type="GeneID" id="37039340"/>
<dbReference type="RefSeq" id="XP_025370987.1">
    <property type="nucleotide sequence ID" value="XM_025517470.1"/>
</dbReference>